<sequence>MHGFDFPPPPDEPVPPVPVVPRDIKAKRTVPSPRKAPTVRSGKGSIFGKASIPSVYWVGDDPTPGSSGNNNEEYTFYREGTPPPTEKGASAAAAARMRGLSLYDEERRARAEMRRRVGRRCGMRVGVFWLLVGLGVFVVVGVAVGVGVGLRDTYADVQHVQRRHSNPPREPDVHDVAHNRQQRTPNDPRNLDADVFLVIILNYLIVVVISDGNISRLLAYDEYADPMDPVTVGFAQASVTEPEKARYEATSAGTVGASVMRGRTAVATELQDARSRRW</sequence>
<feature type="transmembrane region" description="Helical" evidence="2">
    <location>
        <begin position="125"/>
        <end position="150"/>
    </location>
</feature>
<feature type="region of interest" description="Disordered" evidence="1">
    <location>
        <begin position="162"/>
        <end position="187"/>
    </location>
</feature>
<keyword evidence="2" id="KW-1133">Transmembrane helix</keyword>
<name>A0A8H6MNG2_9PEZI</name>
<gene>
    <name evidence="3" type="ORF">CMUS01_15355</name>
</gene>
<keyword evidence="2" id="KW-0472">Membrane</keyword>
<feature type="region of interest" description="Disordered" evidence="1">
    <location>
        <begin position="1"/>
        <end position="45"/>
    </location>
</feature>
<evidence type="ECO:0000256" key="2">
    <source>
        <dbReference type="SAM" id="Phobius"/>
    </source>
</evidence>
<dbReference type="Proteomes" id="UP000639643">
    <property type="component" value="Unassembled WGS sequence"/>
</dbReference>
<evidence type="ECO:0000256" key="1">
    <source>
        <dbReference type="SAM" id="MobiDB-lite"/>
    </source>
</evidence>
<keyword evidence="4" id="KW-1185">Reference proteome</keyword>
<reference evidence="3" key="1">
    <citation type="journal article" date="2020" name="Phytopathology">
        <title>Genome Sequence Resources of Colletotrichum truncatum, C. plurivorum, C. musicola, and C. sojae: Four Species Pathogenic to Soybean (Glycine max).</title>
        <authorList>
            <person name="Rogerio F."/>
            <person name="Boufleur T.R."/>
            <person name="Ciampi-Guillardi M."/>
            <person name="Sukno S.A."/>
            <person name="Thon M.R."/>
            <person name="Massola Junior N.S."/>
            <person name="Baroncelli R."/>
        </authorList>
    </citation>
    <scope>NUCLEOTIDE SEQUENCE</scope>
    <source>
        <strain evidence="3">LFN0074</strain>
    </source>
</reference>
<feature type="transmembrane region" description="Helical" evidence="2">
    <location>
        <begin position="195"/>
        <end position="214"/>
    </location>
</feature>
<organism evidence="3 4">
    <name type="scientific">Colletotrichum musicola</name>
    <dbReference type="NCBI Taxonomy" id="2175873"/>
    <lineage>
        <taxon>Eukaryota</taxon>
        <taxon>Fungi</taxon>
        <taxon>Dikarya</taxon>
        <taxon>Ascomycota</taxon>
        <taxon>Pezizomycotina</taxon>
        <taxon>Sordariomycetes</taxon>
        <taxon>Hypocreomycetidae</taxon>
        <taxon>Glomerellales</taxon>
        <taxon>Glomerellaceae</taxon>
        <taxon>Colletotrichum</taxon>
        <taxon>Colletotrichum orchidearum species complex</taxon>
    </lineage>
</organism>
<evidence type="ECO:0000313" key="4">
    <source>
        <dbReference type="Proteomes" id="UP000639643"/>
    </source>
</evidence>
<dbReference type="OrthoDB" id="3499003at2759"/>
<protein>
    <recommendedName>
        <fullName evidence="5">Transmembrane protein</fullName>
    </recommendedName>
</protein>
<feature type="compositionally biased region" description="Basic and acidic residues" evidence="1">
    <location>
        <begin position="167"/>
        <end position="178"/>
    </location>
</feature>
<accession>A0A8H6MNG2</accession>
<dbReference type="AlphaFoldDB" id="A0A8H6MNG2"/>
<evidence type="ECO:0000313" key="3">
    <source>
        <dbReference type="EMBL" id="KAF6802413.1"/>
    </source>
</evidence>
<comment type="caution">
    <text evidence="3">The sequence shown here is derived from an EMBL/GenBank/DDBJ whole genome shotgun (WGS) entry which is preliminary data.</text>
</comment>
<feature type="compositionally biased region" description="Pro residues" evidence="1">
    <location>
        <begin position="1"/>
        <end position="19"/>
    </location>
</feature>
<proteinExistence type="predicted"/>
<evidence type="ECO:0008006" key="5">
    <source>
        <dbReference type="Google" id="ProtNLM"/>
    </source>
</evidence>
<dbReference type="EMBL" id="WIGM01001269">
    <property type="protein sequence ID" value="KAF6802413.1"/>
    <property type="molecule type" value="Genomic_DNA"/>
</dbReference>
<keyword evidence="2" id="KW-0812">Transmembrane</keyword>